<organism evidence="2 3">
    <name type="scientific">Luteolibacter flavescens</name>
    <dbReference type="NCBI Taxonomy" id="1859460"/>
    <lineage>
        <taxon>Bacteria</taxon>
        <taxon>Pseudomonadati</taxon>
        <taxon>Verrucomicrobiota</taxon>
        <taxon>Verrucomicrobiia</taxon>
        <taxon>Verrucomicrobiales</taxon>
        <taxon>Verrucomicrobiaceae</taxon>
        <taxon>Luteolibacter</taxon>
    </lineage>
</organism>
<evidence type="ECO:0000313" key="2">
    <source>
        <dbReference type="EMBL" id="MCW1887782.1"/>
    </source>
</evidence>
<dbReference type="EMBL" id="JAPDDS010000022">
    <property type="protein sequence ID" value="MCW1887782.1"/>
    <property type="molecule type" value="Genomic_DNA"/>
</dbReference>
<keyword evidence="3" id="KW-1185">Reference proteome</keyword>
<proteinExistence type="predicted"/>
<name>A0ABT3FWK3_9BACT</name>
<protein>
    <submittedName>
        <fullName evidence="2">Zinc-ribbon domain-containing protein</fullName>
    </submittedName>
</protein>
<evidence type="ECO:0000313" key="3">
    <source>
        <dbReference type="Proteomes" id="UP001207930"/>
    </source>
</evidence>
<reference evidence="2 3" key="1">
    <citation type="submission" date="2022-10" db="EMBL/GenBank/DDBJ databases">
        <title>Luteolibacter flavescens strain MCCC 1K03193, whole genome shotgun sequencing project.</title>
        <authorList>
            <person name="Zhao G."/>
            <person name="Shen L."/>
        </authorList>
    </citation>
    <scope>NUCLEOTIDE SEQUENCE [LARGE SCALE GENOMIC DNA]</scope>
    <source>
        <strain evidence="2 3">MCCC 1K03193</strain>
    </source>
</reference>
<gene>
    <name evidence="2" type="ORF">OKA04_23795</name>
</gene>
<feature type="domain" description="Probable zinc-binding" evidence="1">
    <location>
        <begin position="64"/>
        <end position="111"/>
    </location>
</feature>
<accession>A0ABT3FWK3</accession>
<dbReference type="InterPro" id="IPR025306">
    <property type="entry name" value="Zn-bnd_dom_prob"/>
</dbReference>
<dbReference type="Proteomes" id="UP001207930">
    <property type="component" value="Unassembled WGS sequence"/>
</dbReference>
<comment type="caution">
    <text evidence="2">The sequence shown here is derived from an EMBL/GenBank/DDBJ whole genome shotgun (WGS) entry which is preliminary data.</text>
</comment>
<evidence type="ECO:0000259" key="1">
    <source>
        <dbReference type="Pfam" id="PF13451"/>
    </source>
</evidence>
<dbReference type="Pfam" id="PF13451">
    <property type="entry name" value="zf_Tbcl"/>
    <property type="match status" value="1"/>
</dbReference>
<dbReference type="RefSeq" id="WP_264503738.1">
    <property type="nucleotide sequence ID" value="NZ_JAPDDS010000022.1"/>
</dbReference>
<sequence length="126" mass="14562">MTRRGSKAEARRADLFRSSRIAKLLSRGWIKEASEIPADAIPVDPDLVSFGSERSYSHPAYFRDYTFLCSDCGVPGVWTAEDQRWYYETTKAASYQVAVRCRECRLKERERIREARRRAGHDPDGK</sequence>